<proteinExistence type="predicted"/>
<dbReference type="AlphaFoldDB" id="M7NBB4"/>
<evidence type="ECO:0000313" key="5">
    <source>
        <dbReference type="EMBL" id="EMR04496.1"/>
    </source>
</evidence>
<dbReference type="InterPro" id="IPR004154">
    <property type="entry name" value="Anticodon-bd"/>
</dbReference>
<evidence type="ECO:0000256" key="3">
    <source>
        <dbReference type="ARBA" id="ARBA00023146"/>
    </source>
</evidence>
<dbReference type="SUPFAM" id="SSF52954">
    <property type="entry name" value="Class II aaRS ABD-related"/>
    <property type="match status" value="1"/>
</dbReference>
<protein>
    <submittedName>
        <fullName evidence="5">Threonine--tRNA ligase</fullName>
        <ecNumber evidence="5">6.1.1.3</ecNumber>
    </submittedName>
</protein>
<reference evidence="5 6" key="1">
    <citation type="journal article" date="2013" name="Genome Announc.">
        <title>Draft Genome Sequence of Cesiribacter andamanensis Strain AMV16T, Isolated from a Soil Sample from a Mud Volcano in the Andaman Islands, India.</title>
        <authorList>
            <person name="Shivaji S."/>
            <person name="Ara S."/>
            <person name="Begum Z."/>
            <person name="Srinivas T.N."/>
            <person name="Singh A."/>
            <person name="Kumar Pinnaka A."/>
        </authorList>
    </citation>
    <scope>NUCLEOTIDE SEQUENCE [LARGE SCALE GENOMIC DNA]</scope>
    <source>
        <strain evidence="5 6">AMV16</strain>
    </source>
</reference>
<evidence type="ECO:0000256" key="2">
    <source>
        <dbReference type="ARBA" id="ARBA00022917"/>
    </source>
</evidence>
<dbReference type="Pfam" id="PF03129">
    <property type="entry name" value="HGTP_anticodon"/>
    <property type="match status" value="1"/>
</dbReference>
<dbReference type="EMBL" id="AODQ01000005">
    <property type="protein sequence ID" value="EMR04496.1"/>
    <property type="molecule type" value="Genomic_DNA"/>
</dbReference>
<dbReference type="InterPro" id="IPR036621">
    <property type="entry name" value="Anticodon-bd_dom_sf"/>
</dbReference>
<sequence length="80" mass="9274">MLQLLQEHEIRGSVDHRDEKIGRKIRDAEVQKVPFMLIVGEKEQEQRQVAVRRHGQGDQGSVSLQAFVDQFKEEISEYLG</sequence>
<dbReference type="GO" id="GO:0006435">
    <property type="term" value="P:threonyl-tRNA aminoacylation"/>
    <property type="evidence" value="ECO:0007669"/>
    <property type="project" value="TreeGrafter"/>
</dbReference>
<dbReference type="PATRIC" id="fig|1279009.4.peg.395"/>
<keyword evidence="3" id="KW-0030">Aminoacyl-tRNA synthetase</keyword>
<comment type="caution">
    <text evidence="5">The sequence shown here is derived from an EMBL/GenBank/DDBJ whole genome shotgun (WGS) entry which is preliminary data.</text>
</comment>
<dbReference type="Proteomes" id="UP000011910">
    <property type="component" value="Unassembled WGS sequence"/>
</dbReference>
<organism evidence="5 6">
    <name type="scientific">Cesiribacter andamanensis AMV16</name>
    <dbReference type="NCBI Taxonomy" id="1279009"/>
    <lineage>
        <taxon>Bacteria</taxon>
        <taxon>Pseudomonadati</taxon>
        <taxon>Bacteroidota</taxon>
        <taxon>Cytophagia</taxon>
        <taxon>Cytophagales</taxon>
        <taxon>Cesiribacteraceae</taxon>
        <taxon>Cesiribacter</taxon>
    </lineage>
</organism>
<evidence type="ECO:0000256" key="1">
    <source>
        <dbReference type="ARBA" id="ARBA00022598"/>
    </source>
</evidence>
<name>M7NBB4_9BACT</name>
<evidence type="ECO:0000259" key="4">
    <source>
        <dbReference type="Pfam" id="PF03129"/>
    </source>
</evidence>
<keyword evidence="2" id="KW-0648">Protein biosynthesis</keyword>
<keyword evidence="6" id="KW-1185">Reference proteome</keyword>
<dbReference type="PANTHER" id="PTHR11451">
    <property type="entry name" value="THREONINE-TRNA LIGASE"/>
    <property type="match status" value="1"/>
</dbReference>
<dbReference type="Gene3D" id="3.40.50.800">
    <property type="entry name" value="Anticodon-binding domain"/>
    <property type="match status" value="1"/>
</dbReference>
<keyword evidence="1 5" id="KW-0436">Ligase</keyword>
<dbReference type="PANTHER" id="PTHR11451:SF44">
    <property type="entry name" value="THREONINE--TRNA LIGASE, CHLOROPLASTIC_MITOCHONDRIAL 2"/>
    <property type="match status" value="1"/>
</dbReference>
<dbReference type="eggNOG" id="COG0441">
    <property type="taxonomic scope" value="Bacteria"/>
</dbReference>
<gene>
    <name evidence="5" type="primary">thrS_1</name>
    <name evidence="5" type="ORF">ADICEAN_00396</name>
</gene>
<feature type="domain" description="Anticodon-binding" evidence="4">
    <location>
        <begin position="3"/>
        <end position="73"/>
    </location>
</feature>
<dbReference type="EC" id="6.1.1.3" evidence="5"/>
<dbReference type="STRING" id="1279009.ADICEAN_00396"/>
<evidence type="ECO:0000313" key="6">
    <source>
        <dbReference type="Proteomes" id="UP000011910"/>
    </source>
</evidence>
<accession>M7NBB4</accession>
<dbReference type="GO" id="GO:0004829">
    <property type="term" value="F:threonine-tRNA ligase activity"/>
    <property type="evidence" value="ECO:0007669"/>
    <property type="project" value="UniProtKB-EC"/>
</dbReference>